<keyword evidence="4" id="KW-0472">Membrane</keyword>
<accession>A0A9P8CXT4</accession>
<dbReference type="PANTHER" id="PTHR46093">
    <property type="entry name" value="ACYL-COA-BINDING DOMAIN-CONTAINING PROTEIN 5"/>
    <property type="match status" value="1"/>
</dbReference>
<protein>
    <submittedName>
        <fullName evidence="6">Uncharacterized protein</fullName>
    </submittedName>
</protein>
<feature type="signal peptide" evidence="5">
    <location>
        <begin position="1"/>
        <end position="34"/>
    </location>
</feature>
<keyword evidence="4" id="KW-0812">Transmembrane</keyword>
<dbReference type="Pfam" id="PF24681">
    <property type="entry name" value="Kelch_KLHDC2_KLHL20_DRC7"/>
    <property type="match status" value="1"/>
</dbReference>
<evidence type="ECO:0000256" key="4">
    <source>
        <dbReference type="SAM" id="Phobius"/>
    </source>
</evidence>
<dbReference type="PANTHER" id="PTHR46093:SF18">
    <property type="entry name" value="FIBRONECTIN TYPE-III DOMAIN-CONTAINING PROTEIN"/>
    <property type="match status" value="1"/>
</dbReference>
<dbReference type="Proteomes" id="UP000717515">
    <property type="component" value="Unassembled WGS sequence"/>
</dbReference>
<keyword evidence="4" id="KW-1133">Transmembrane helix</keyword>
<evidence type="ECO:0000313" key="6">
    <source>
        <dbReference type="EMBL" id="KAG9322704.1"/>
    </source>
</evidence>
<feature type="compositionally biased region" description="Polar residues" evidence="3">
    <location>
        <begin position="579"/>
        <end position="592"/>
    </location>
</feature>
<reference evidence="6" key="1">
    <citation type="submission" date="2021-07" db="EMBL/GenBank/DDBJ databases">
        <title>Draft genome of Mortierella alpina, strain LL118, isolated from an aspen leaf litter sample.</title>
        <authorList>
            <person name="Yang S."/>
            <person name="Vinatzer B.A."/>
        </authorList>
    </citation>
    <scope>NUCLEOTIDE SEQUENCE</scope>
    <source>
        <strain evidence="6">LL118</strain>
    </source>
</reference>
<dbReference type="EMBL" id="JAIFTL010000133">
    <property type="protein sequence ID" value="KAG9322704.1"/>
    <property type="molecule type" value="Genomic_DNA"/>
</dbReference>
<evidence type="ECO:0000256" key="5">
    <source>
        <dbReference type="SAM" id="SignalP"/>
    </source>
</evidence>
<dbReference type="InterPro" id="IPR015915">
    <property type="entry name" value="Kelch-typ_b-propeller"/>
</dbReference>
<feature type="region of interest" description="Disordered" evidence="3">
    <location>
        <begin position="548"/>
        <end position="614"/>
    </location>
</feature>
<dbReference type="AlphaFoldDB" id="A0A9P8CXT4"/>
<proteinExistence type="predicted"/>
<comment type="caution">
    <text evidence="6">The sequence shown here is derived from an EMBL/GenBank/DDBJ whole genome shotgun (WGS) entry which is preliminary data.</text>
</comment>
<evidence type="ECO:0000256" key="2">
    <source>
        <dbReference type="ARBA" id="ARBA00022737"/>
    </source>
</evidence>
<evidence type="ECO:0000256" key="1">
    <source>
        <dbReference type="ARBA" id="ARBA00022441"/>
    </source>
</evidence>
<keyword evidence="2" id="KW-0677">Repeat</keyword>
<keyword evidence="5" id="KW-0732">Signal</keyword>
<sequence>MHDSSAYCVGRQRPAMITAVVTFFSISSFASVAAQTPTPVSSEAQAPIPATCAAYATIDEKVFYVQGGFTNLTAGASTLTNQLYTLNLTQNWTSSNPPWKAVTGFNGRPPPLSWGNSMAVSRSKESLIMWATQGYGTIESGLLSFSVATESWTGIAEPLPAAHTVWYKLKSVVDPKTGLVYIPNGWSNGTSMAIYNPEGSIFTSVPMPSFEIMTPTVSHSTVVWSTQRDSFLMYGGLNFLDIRVGNPYLVEYSPRSKVWSRLKTTGDSPGDISSHCMVSAYNGTKMVVFGGNTIAREPQASIFILDVATLTWAQGNDADPSQRRSDMTCTVAGDNFVVWGGEYVASKINLFGTPLIYNLKSKQWTTDFILSDTTLPTGSPPTLSPTTLPSKGINITVIAGSCAAVIVAILVAFLIYRRGKYKQLAWQSSDLSLAAPDSDTSTKSRGSSNLVALYSPSTIVGSPHALTSTYGSPHTHTTTTGYQYSPSITSSFQHSPSPSPGNGYFPSTASGYISPPRLSVAEAVISPNRPDFRGGNGYQGLGKSEYNDEGMPMQNGVRGNPQACVPGLHHNDTLDDTQEQGSVGSRKQSPQYHPTLFQPWGLSQTNRPEHRDSVYTSSDIGLEQQLELLRTQQEQQFQLQQQNLERVMLEHQKQLQQLHERLRTKP</sequence>
<name>A0A9P8CXT4_MORAP</name>
<gene>
    <name evidence="6" type="ORF">KVV02_000782</name>
</gene>
<evidence type="ECO:0000256" key="3">
    <source>
        <dbReference type="SAM" id="MobiDB-lite"/>
    </source>
</evidence>
<evidence type="ECO:0000313" key="7">
    <source>
        <dbReference type="Proteomes" id="UP000717515"/>
    </source>
</evidence>
<organism evidence="6 7">
    <name type="scientific">Mortierella alpina</name>
    <name type="common">Oleaginous fungus</name>
    <name type="synonym">Mortierella renispora</name>
    <dbReference type="NCBI Taxonomy" id="64518"/>
    <lineage>
        <taxon>Eukaryota</taxon>
        <taxon>Fungi</taxon>
        <taxon>Fungi incertae sedis</taxon>
        <taxon>Mucoromycota</taxon>
        <taxon>Mortierellomycotina</taxon>
        <taxon>Mortierellomycetes</taxon>
        <taxon>Mortierellales</taxon>
        <taxon>Mortierellaceae</taxon>
        <taxon>Mortierella</taxon>
    </lineage>
</organism>
<feature type="transmembrane region" description="Helical" evidence="4">
    <location>
        <begin position="393"/>
        <end position="416"/>
    </location>
</feature>
<feature type="chain" id="PRO_5040132825" evidence="5">
    <location>
        <begin position="35"/>
        <end position="666"/>
    </location>
</feature>
<dbReference type="SUPFAM" id="SSF117281">
    <property type="entry name" value="Kelch motif"/>
    <property type="match status" value="2"/>
</dbReference>
<keyword evidence="1" id="KW-0880">Kelch repeat</keyword>
<dbReference type="Gene3D" id="2.120.10.80">
    <property type="entry name" value="Kelch-type beta propeller"/>
    <property type="match status" value="2"/>
</dbReference>